<dbReference type="InterPro" id="IPR000734">
    <property type="entry name" value="TAG_lipase"/>
</dbReference>
<sequence>MKIAILVFGIVVVAGVPCKSSKKPDSRLDDGIRYQYVQGGDGRLHLVDLWNKNGDIGPAVRYNPDIVNTYHLFTRENPTLSQPIVLNDNTWLSNTNYNSSRRTIVLIHGWLDTVTADFNTVLVPAFLEKEDVNVIVVDWSHGAGTINYPIAVINTPISGLAVARFVTWLNNASGSDLKGYHIVGHGLGAHQAGIVGRALGGGVGYITALDAAFAGWLTHDDRLKASDAEYTEVIHTNAGLLGFLGPLGDVDFYPNGGVDMPGCISQECDHNRSFFYMAESVRSGGFTGTRCSTFVSAMAGQCYLWGTLNMGGVTPKTGQSGIYHLKTNAFPPFSRG</sequence>
<comment type="similarity">
    <text evidence="2 4">Belongs to the AB hydrolase superfamily. Lipase family.</text>
</comment>
<dbReference type="Pfam" id="PF00151">
    <property type="entry name" value="Lipase"/>
    <property type="match status" value="1"/>
</dbReference>
<gene>
    <name evidence="7" type="ORF">B5V51_12426</name>
</gene>
<dbReference type="PANTHER" id="PTHR11610">
    <property type="entry name" value="LIPASE"/>
    <property type="match status" value="1"/>
</dbReference>
<protein>
    <recommendedName>
        <fullName evidence="6">Lipase domain-containing protein</fullName>
    </recommendedName>
</protein>
<name>A0A2A4JTH4_HELVI</name>
<dbReference type="PRINTS" id="PR00821">
    <property type="entry name" value="TAGLIPASE"/>
</dbReference>
<proteinExistence type="inferred from homology"/>
<dbReference type="GO" id="GO:0016042">
    <property type="term" value="P:lipid catabolic process"/>
    <property type="evidence" value="ECO:0007669"/>
    <property type="project" value="TreeGrafter"/>
</dbReference>
<dbReference type="GO" id="GO:0017171">
    <property type="term" value="F:serine hydrolase activity"/>
    <property type="evidence" value="ECO:0007669"/>
    <property type="project" value="TreeGrafter"/>
</dbReference>
<dbReference type="PANTHER" id="PTHR11610:SF173">
    <property type="entry name" value="LIPASE DOMAIN-CONTAINING PROTEIN-RELATED"/>
    <property type="match status" value="1"/>
</dbReference>
<evidence type="ECO:0000256" key="2">
    <source>
        <dbReference type="ARBA" id="ARBA00010701"/>
    </source>
</evidence>
<dbReference type="EMBL" id="NWSH01000654">
    <property type="protein sequence ID" value="PCG74998.1"/>
    <property type="molecule type" value="Genomic_DNA"/>
</dbReference>
<organism evidence="7">
    <name type="scientific">Heliothis virescens</name>
    <name type="common">Tobacco budworm moth</name>
    <dbReference type="NCBI Taxonomy" id="7102"/>
    <lineage>
        <taxon>Eukaryota</taxon>
        <taxon>Metazoa</taxon>
        <taxon>Ecdysozoa</taxon>
        <taxon>Arthropoda</taxon>
        <taxon>Hexapoda</taxon>
        <taxon>Insecta</taxon>
        <taxon>Pterygota</taxon>
        <taxon>Neoptera</taxon>
        <taxon>Endopterygota</taxon>
        <taxon>Lepidoptera</taxon>
        <taxon>Glossata</taxon>
        <taxon>Ditrysia</taxon>
        <taxon>Noctuoidea</taxon>
        <taxon>Noctuidae</taxon>
        <taxon>Heliothinae</taxon>
        <taxon>Heliothis</taxon>
    </lineage>
</organism>
<dbReference type="GO" id="GO:0005615">
    <property type="term" value="C:extracellular space"/>
    <property type="evidence" value="ECO:0007669"/>
    <property type="project" value="TreeGrafter"/>
</dbReference>
<evidence type="ECO:0000259" key="6">
    <source>
        <dbReference type="Pfam" id="PF00151"/>
    </source>
</evidence>
<evidence type="ECO:0000256" key="5">
    <source>
        <dbReference type="SAM" id="SignalP"/>
    </source>
</evidence>
<evidence type="ECO:0000256" key="4">
    <source>
        <dbReference type="RuleBase" id="RU004262"/>
    </source>
</evidence>
<dbReference type="InterPro" id="IPR033906">
    <property type="entry name" value="Lipase_N"/>
</dbReference>
<feature type="domain" description="Lipase" evidence="6">
    <location>
        <begin position="68"/>
        <end position="304"/>
    </location>
</feature>
<comment type="caution">
    <text evidence="7">The sequence shown here is derived from an EMBL/GenBank/DDBJ whole genome shotgun (WGS) entry which is preliminary data.</text>
</comment>
<keyword evidence="3" id="KW-0964">Secreted</keyword>
<evidence type="ECO:0000256" key="1">
    <source>
        <dbReference type="ARBA" id="ARBA00004613"/>
    </source>
</evidence>
<dbReference type="Gene3D" id="3.40.50.1820">
    <property type="entry name" value="alpha/beta hydrolase"/>
    <property type="match status" value="1"/>
</dbReference>
<evidence type="ECO:0000256" key="3">
    <source>
        <dbReference type="ARBA" id="ARBA00022525"/>
    </source>
</evidence>
<dbReference type="SUPFAM" id="SSF53474">
    <property type="entry name" value="alpha/beta-Hydrolases"/>
    <property type="match status" value="1"/>
</dbReference>
<evidence type="ECO:0000313" key="7">
    <source>
        <dbReference type="EMBL" id="PCG74998.1"/>
    </source>
</evidence>
<dbReference type="CDD" id="cd00707">
    <property type="entry name" value="Pancreat_lipase_like"/>
    <property type="match status" value="1"/>
</dbReference>
<comment type="subcellular location">
    <subcellularLocation>
        <location evidence="1">Secreted</location>
    </subcellularLocation>
</comment>
<feature type="chain" id="PRO_5013354242" description="Lipase domain-containing protein" evidence="5">
    <location>
        <begin position="16"/>
        <end position="336"/>
    </location>
</feature>
<feature type="signal peptide" evidence="5">
    <location>
        <begin position="1"/>
        <end position="15"/>
    </location>
</feature>
<keyword evidence="5" id="KW-0732">Signal</keyword>
<dbReference type="GO" id="GO:0016298">
    <property type="term" value="F:lipase activity"/>
    <property type="evidence" value="ECO:0007669"/>
    <property type="project" value="InterPro"/>
</dbReference>
<reference evidence="7" key="1">
    <citation type="submission" date="2017-09" db="EMBL/GenBank/DDBJ databases">
        <title>Contemporary evolution of a Lepidopteran species, Heliothis virescens, in response to modern agricultural practices.</title>
        <authorList>
            <person name="Fritz M.L."/>
            <person name="Deyonke A.M."/>
            <person name="Papanicolaou A."/>
            <person name="Micinski S."/>
            <person name="Westbrook J."/>
            <person name="Gould F."/>
        </authorList>
    </citation>
    <scope>NUCLEOTIDE SEQUENCE [LARGE SCALE GENOMIC DNA]</scope>
    <source>
        <strain evidence="7">HvINT-</strain>
        <tissue evidence="7">Whole body</tissue>
    </source>
</reference>
<accession>A0A2A4JTH4</accession>
<dbReference type="InterPro" id="IPR029058">
    <property type="entry name" value="AB_hydrolase_fold"/>
</dbReference>
<dbReference type="AlphaFoldDB" id="A0A2A4JTH4"/>
<dbReference type="InterPro" id="IPR013818">
    <property type="entry name" value="Lipase"/>
</dbReference>